<comment type="caution">
    <text evidence="5">The sequence shown here is derived from an EMBL/GenBank/DDBJ whole genome shotgun (WGS) entry which is preliminary data.</text>
</comment>
<dbReference type="PROSITE" id="PS01124">
    <property type="entry name" value="HTH_ARAC_FAMILY_2"/>
    <property type="match status" value="1"/>
</dbReference>
<name>A0ABS2CSR1_9FLAO</name>
<dbReference type="Gene3D" id="1.10.10.60">
    <property type="entry name" value="Homeodomain-like"/>
    <property type="match status" value="1"/>
</dbReference>
<evidence type="ECO:0000256" key="3">
    <source>
        <dbReference type="ARBA" id="ARBA00023163"/>
    </source>
</evidence>
<reference evidence="5 6" key="1">
    <citation type="submission" date="2021-02" db="EMBL/GenBank/DDBJ databases">
        <authorList>
            <person name="Jung H.S."/>
            <person name="Chun B.H."/>
            <person name="Jeon C.O."/>
        </authorList>
    </citation>
    <scope>NUCLEOTIDE SEQUENCE [LARGE SCALE GENOMIC DNA]</scope>
    <source>
        <strain evidence="5 6">LMG 25203</strain>
    </source>
</reference>
<dbReference type="Proteomes" id="UP000759529">
    <property type="component" value="Unassembled WGS sequence"/>
</dbReference>
<evidence type="ECO:0000256" key="1">
    <source>
        <dbReference type="ARBA" id="ARBA00023015"/>
    </source>
</evidence>
<evidence type="ECO:0000313" key="6">
    <source>
        <dbReference type="Proteomes" id="UP000759529"/>
    </source>
</evidence>
<feature type="domain" description="HTH araC/xylS-type" evidence="4">
    <location>
        <begin position="197"/>
        <end position="296"/>
    </location>
</feature>
<dbReference type="InterPro" id="IPR018060">
    <property type="entry name" value="HTH_AraC"/>
</dbReference>
<dbReference type="InterPro" id="IPR000014">
    <property type="entry name" value="PAS"/>
</dbReference>
<dbReference type="InterPro" id="IPR009057">
    <property type="entry name" value="Homeodomain-like_sf"/>
</dbReference>
<dbReference type="EMBL" id="JACSOD020000360">
    <property type="protein sequence ID" value="MBM6498008.1"/>
    <property type="molecule type" value="Genomic_DNA"/>
</dbReference>
<evidence type="ECO:0000313" key="5">
    <source>
        <dbReference type="EMBL" id="MBM6498008.1"/>
    </source>
</evidence>
<dbReference type="Gene3D" id="3.30.450.20">
    <property type="entry name" value="PAS domain"/>
    <property type="match status" value="1"/>
</dbReference>
<dbReference type="InterPro" id="IPR053142">
    <property type="entry name" value="PchR_regulatory_protein"/>
</dbReference>
<organism evidence="5 6">
    <name type="scientific">Flavobacterium macrobrachii</name>
    <dbReference type="NCBI Taxonomy" id="591204"/>
    <lineage>
        <taxon>Bacteria</taxon>
        <taxon>Pseudomonadati</taxon>
        <taxon>Bacteroidota</taxon>
        <taxon>Flavobacteriia</taxon>
        <taxon>Flavobacteriales</taxon>
        <taxon>Flavobacteriaceae</taxon>
        <taxon>Flavobacterium</taxon>
    </lineage>
</organism>
<dbReference type="SUPFAM" id="SSF55785">
    <property type="entry name" value="PYP-like sensor domain (PAS domain)"/>
    <property type="match status" value="1"/>
</dbReference>
<dbReference type="CDD" id="cd00130">
    <property type="entry name" value="PAS"/>
    <property type="match status" value="1"/>
</dbReference>
<sequence>MSASTDLEKINVIYQRLFEIAVGQPTDFTPETNPNDDYDVLLNTIHGLAHQLQHLTLSLGIVPPYYPYQNCTQLVFVLDGHYRIQDYNLEVVRLLHYNPEDLIGVAFDGIINERSIDVWKTLLADEVATNSICSRIELFFITKDRCLFPAYCNVSRLNQGTALLITSLITTLNKVAATVSISTEPTTGFEGELEKLQNLHRYILEHLDEPLPTLRELAKLFGSEEYKLKVGFREHYHTSVYHFYHEERLKKAHSLIMDSSITLKEIAFMCGFTTYLNFYKAFKKQYGYAPSNLSRSSSKRG</sequence>
<dbReference type="PROSITE" id="PS00041">
    <property type="entry name" value="HTH_ARAC_FAMILY_1"/>
    <property type="match status" value="1"/>
</dbReference>
<proteinExistence type="predicted"/>
<gene>
    <name evidence="5" type="ORF">H9X54_001660</name>
</gene>
<evidence type="ECO:0000259" key="4">
    <source>
        <dbReference type="PROSITE" id="PS01124"/>
    </source>
</evidence>
<dbReference type="Pfam" id="PF12833">
    <property type="entry name" value="HTH_18"/>
    <property type="match status" value="1"/>
</dbReference>
<protein>
    <submittedName>
        <fullName evidence="5">Helix-turn-helix domain-containing protein</fullName>
    </submittedName>
</protein>
<dbReference type="InterPro" id="IPR018062">
    <property type="entry name" value="HTH_AraC-typ_CS"/>
</dbReference>
<dbReference type="SUPFAM" id="SSF46689">
    <property type="entry name" value="Homeodomain-like"/>
    <property type="match status" value="1"/>
</dbReference>
<dbReference type="PANTHER" id="PTHR47893:SF1">
    <property type="entry name" value="REGULATORY PROTEIN PCHR"/>
    <property type="match status" value="1"/>
</dbReference>
<keyword evidence="6" id="KW-1185">Reference proteome</keyword>
<evidence type="ECO:0000256" key="2">
    <source>
        <dbReference type="ARBA" id="ARBA00023125"/>
    </source>
</evidence>
<dbReference type="SMART" id="SM00342">
    <property type="entry name" value="HTH_ARAC"/>
    <property type="match status" value="1"/>
</dbReference>
<keyword evidence="1" id="KW-0805">Transcription regulation</keyword>
<dbReference type="InterPro" id="IPR035965">
    <property type="entry name" value="PAS-like_dom_sf"/>
</dbReference>
<dbReference type="PANTHER" id="PTHR47893">
    <property type="entry name" value="REGULATORY PROTEIN PCHR"/>
    <property type="match status" value="1"/>
</dbReference>
<keyword evidence="2" id="KW-0238">DNA-binding</keyword>
<accession>A0ABS2CSR1</accession>
<keyword evidence="3" id="KW-0804">Transcription</keyword>